<dbReference type="Pfam" id="PF07603">
    <property type="entry name" value="Lcl_C"/>
    <property type="match status" value="1"/>
</dbReference>
<reference evidence="3 4" key="1">
    <citation type="submission" date="2016-10" db="EMBL/GenBank/DDBJ databases">
        <authorList>
            <person name="de Groot N.N."/>
        </authorList>
    </citation>
    <scope>NUCLEOTIDE SEQUENCE [LARGE SCALE GENOMIC DNA]</scope>
    <source>
        <strain evidence="3 4">R-24608</strain>
    </source>
</reference>
<evidence type="ECO:0000313" key="4">
    <source>
        <dbReference type="Proteomes" id="UP000183656"/>
    </source>
</evidence>
<evidence type="ECO:0000259" key="2">
    <source>
        <dbReference type="Pfam" id="PF07603"/>
    </source>
</evidence>
<organism evidence="3 4">
    <name type="scientific">Paenacidovorax caeni</name>
    <dbReference type="NCBI Taxonomy" id="343013"/>
    <lineage>
        <taxon>Bacteria</taxon>
        <taxon>Pseudomonadati</taxon>
        <taxon>Pseudomonadota</taxon>
        <taxon>Betaproteobacteria</taxon>
        <taxon>Burkholderiales</taxon>
        <taxon>Comamonadaceae</taxon>
        <taxon>Paenacidovorax</taxon>
    </lineage>
</organism>
<gene>
    <name evidence="3" type="ORF">SAMN04489707_102529</name>
</gene>
<sequence length="290" mass="32111">MNSINPPCLIGESACARPANGACPKCGMDPAVFFPTIEDREAAQDAARGRYAAAMQHAIQAQAGSQVPDIGNTENVKTTEPLGSDGKANGAEKKKEKYPWIKFTLLMIVLSMGWFGWTRWYLPAEALQRAERRYVISTDGQTVTDKETGLMWMRCSLGQSWDGSRCAGEARKYTWDEARKAAQNYRYAGYGDWRLPDIEELSTLVYCSSGLRWKFKAGSYDVNGKCLGDYHRPTIFSSAFPNTPSSYVWSGSPNADFSNYAWVVYFGNGDADVSGGRGFGYRVRLVRGGQ</sequence>
<dbReference type="RefSeq" id="WP_175537956.1">
    <property type="nucleotide sequence ID" value="NZ_FPBX01000025.1"/>
</dbReference>
<feature type="domain" description="Lcl C-terminal" evidence="2">
    <location>
        <begin position="141"/>
        <end position="287"/>
    </location>
</feature>
<dbReference type="PANTHER" id="PTHR35812">
    <property type="entry name" value="LIPOPROTEIN"/>
    <property type="match status" value="1"/>
</dbReference>
<dbReference type="InterPro" id="IPR011460">
    <property type="entry name" value="Lcl_C"/>
</dbReference>
<dbReference type="AlphaFoldDB" id="A0A1I7JEC7"/>
<dbReference type="PANTHER" id="PTHR35812:SF1">
    <property type="entry name" value="LIPOPROTEIN"/>
    <property type="match status" value="1"/>
</dbReference>
<dbReference type="EMBL" id="FPBX01000025">
    <property type="protein sequence ID" value="SFU83524.1"/>
    <property type="molecule type" value="Genomic_DNA"/>
</dbReference>
<feature type="region of interest" description="Disordered" evidence="1">
    <location>
        <begin position="63"/>
        <end position="90"/>
    </location>
</feature>
<name>A0A1I7JEC7_9BURK</name>
<evidence type="ECO:0000313" key="3">
    <source>
        <dbReference type="EMBL" id="SFU83524.1"/>
    </source>
</evidence>
<dbReference type="Proteomes" id="UP000183656">
    <property type="component" value="Unassembled WGS sequence"/>
</dbReference>
<keyword evidence="4" id="KW-1185">Reference proteome</keyword>
<evidence type="ECO:0000256" key="1">
    <source>
        <dbReference type="SAM" id="MobiDB-lite"/>
    </source>
</evidence>
<protein>
    <recommendedName>
        <fullName evidence="2">Lcl C-terminal domain-containing protein</fullName>
    </recommendedName>
</protein>
<dbReference type="STRING" id="343013.SAMN04489707_102529"/>
<accession>A0A1I7JEC7</accession>
<proteinExistence type="predicted"/>